<feature type="non-terminal residue" evidence="1">
    <location>
        <position position="46"/>
    </location>
</feature>
<dbReference type="AlphaFoldDB" id="A0A3D5QC31"/>
<sequence length="46" mass="5471">MEKIKLDQETKNSLINAQKNEISEYFLYRKIADGLKDEQNKQVLKD</sequence>
<name>A0A3D5QC31_FLESI</name>
<dbReference type="EMBL" id="DPPF01000141">
    <property type="protein sequence ID" value="HCW93401.1"/>
    <property type="molecule type" value="Genomic_DNA"/>
</dbReference>
<protein>
    <submittedName>
        <fullName evidence="1">Rubrerythrin family protein</fullName>
    </submittedName>
</protein>
<organism evidence="1 2">
    <name type="scientific">Flexistipes sinusarabici</name>
    <dbReference type="NCBI Taxonomy" id="2352"/>
    <lineage>
        <taxon>Bacteria</taxon>
        <taxon>Pseudomonadati</taxon>
        <taxon>Deferribacterota</taxon>
        <taxon>Deferribacteres</taxon>
        <taxon>Deferribacterales</taxon>
        <taxon>Flexistipitaceae</taxon>
        <taxon>Flexistipes</taxon>
    </lineage>
</organism>
<dbReference type="Proteomes" id="UP000262325">
    <property type="component" value="Unassembled WGS sequence"/>
</dbReference>
<reference evidence="1 2" key="1">
    <citation type="journal article" date="2018" name="Nat. Biotechnol.">
        <title>A standardized bacterial taxonomy based on genome phylogeny substantially revises the tree of life.</title>
        <authorList>
            <person name="Parks D.H."/>
            <person name="Chuvochina M."/>
            <person name="Waite D.W."/>
            <person name="Rinke C."/>
            <person name="Skarshewski A."/>
            <person name="Chaumeil P.A."/>
            <person name="Hugenholtz P."/>
        </authorList>
    </citation>
    <scope>NUCLEOTIDE SEQUENCE [LARGE SCALE GENOMIC DNA]</scope>
    <source>
        <strain evidence="1">UBA8672</strain>
    </source>
</reference>
<gene>
    <name evidence="1" type="ORF">DHM44_06945</name>
</gene>
<accession>A0A3D5QC31</accession>
<evidence type="ECO:0000313" key="1">
    <source>
        <dbReference type="EMBL" id="HCW93401.1"/>
    </source>
</evidence>
<evidence type="ECO:0000313" key="2">
    <source>
        <dbReference type="Proteomes" id="UP000262325"/>
    </source>
</evidence>
<proteinExistence type="predicted"/>
<comment type="caution">
    <text evidence="1">The sequence shown here is derived from an EMBL/GenBank/DDBJ whole genome shotgun (WGS) entry which is preliminary data.</text>
</comment>